<dbReference type="PANTHER" id="PTHR33908">
    <property type="entry name" value="MANNOSYLTRANSFERASE YKCB-RELATED"/>
    <property type="match status" value="1"/>
</dbReference>
<evidence type="ECO:0000256" key="1">
    <source>
        <dbReference type="ARBA" id="ARBA00004651"/>
    </source>
</evidence>
<feature type="transmembrane region" description="Helical" evidence="9">
    <location>
        <begin position="371"/>
        <end position="392"/>
    </location>
</feature>
<dbReference type="Proteomes" id="UP000001600">
    <property type="component" value="Chromosome 2"/>
</dbReference>
<dbReference type="STRING" id="311403.Arad_7639"/>
<evidence type="ECO:0000313" key="11">
    <source>
        <dbReference type="EMBL" id="ACM29097.1"/>
    </source>
</evidence>
<feature type="transmembrane region" description="Helical" evidence="9">
    <location>
        <begin position="194"/>
        <end position="213"/>
    </location>
</feature>
<dbReference type="GO" id="GO:0005886">
    <property type="term" value="C:plasma membrane"/>
    <property type="evidence" value="ECO:0007669"/>
    <property type="project" value="UniProtKB-SubCell"/>
</dbReference>
<dbReference type="EMBL" id="CP000629">
    <property type="protein sequence ID" value="ACM29097.1"/>
    <property type="molecule type" value="Genomic_DNA"/>
</dbReference>
<dbReference type="AlphaFoldDB" id="B9JNG6"/>
<keyword evidence="3" id="KW-0328">Glycosyltransferase</keyword>
<feature type="transmembrane region" description="Helical" evidence="9">
    <location>
        <begin position="153"/>
        <end position="174"/>
    </location>
</feature>
<feature type="transmembrane region" description="Helical" evidence="9">
    <location>
        <begin position="277"/>
        <end position="296"/>
    </location>
</feature>
<dbReference type="eggNOG" id="COG1807">
    <property type="taxonomic scope" value="Bacteria"/>
</dbReference>
<keyword evidence="4" id="KW-0808">Transferase</keyword>
<dbReference type="KEGG" id="ara:Arad_7639"/>
<keyword evidence="5 9" id="KW-0812">Transmembrane</keyword>
<protein>
    <submittedName>
        <fullName evidence="11">Conserved hypothetical membrane protein</fullName>
    </submittedName>
</protein>
<keyword evidence="6 9" id="KW-1133">Transmembrane helix</keyword>
<evidence type="ECO:0000256" key="3">
    <source>
        <dbReference type="ARBA" id="ARBA00022676"/>
    </source>
</evidence>
<accession>B9JNG6</accession>
<evidence type="ECO:0000256" key="8">
    <source>
        <dbReference type="SAM" id="MobiDB-lite"/>
    </source>
</evidence>
<dbReference type="InterPro" id="IPR038731">
    <property type="entry name" value="RgtA/B/C-like"/>
</dbReference>
<dbReference type="GO" id="GO:0016763">
    <property type="term" value="F:pentosyltransferase activity"/>
    <property type="evidence" value="ECO:0007669"/>
    <property type="project" value="TreeGrafter"/>
</dbReference>
<gene>
    <name evidence="11" type="ordered locus">Arad_7639</name>
</gene>
<evidence type="ECO:0000256" key="6">
    <source>
        <dbReference type="ARBA" id="ARBA00022989"/>
    </source>
</evidence>
<evidence type="ECO:0000256" key="5">
    <source>
        <dbReference type="ARBA" id="ARBA00022692"/>
    </source>
</evidence>
<reference evidence="11 12" key="1">
    <citation type="journal article" date="2009" name="J. Bacteriol.">
        <title>Genome sequences of three Agrobacterium biovars help elucidate the evolution of multichromosome genomes in bacteria.</title>
        <authorList>
            <person name="Slater S.C."/>
            <person name="Goldman B.S."/>
            <person name="Goodner B."/>
            <person name="Setubal J.C."/>
            <person name="Farrand S.K."/>
            <person name="Nester E.W."/>
            <person name="Burr T.J."/>
            <person name="Banta L."/>
            <person name="Dickerman A.W."/>
            <person name="Paulsen I."/>
            <person name="Otten L."/>
            <person name="Suen G."/>
            <person name="Welch R."/>
            <person name="Almeida N.F."/>
            <person name="Arnold F."/>
            <person name="Burton O.T."/>
            <person name="Du Z."/>
            <person name="Ewing A."/>
            <person name="Godsy E."/>
            <person name="Heisel S."/>
            <person name="Houmiel K.L."/>
            <person name="Jhaveri J."/>
            <person name="Lu J."/>
            <person name="Miller N.M."/>
            <person name="Norton S."/>
            <person name="Chen Q."/>
            <person name="Phoolcharoen W."/>
            <person name="Ohlin V."/>
            <person name="Ondrusek D."/>
            <person name="Pride N."/>
            <person name="Stricklin S.L."/>
            <person name="Sun J."/>
            <person name="Wheeler C."/>
            <person name="Wilson L."/>
            <person name="Zhu H."/>
            <person name="Wood D.W."/>
        </authorList>
    </citation>
    <scope>NUCLEOTIDE SEQUENCE [LARGE SCALE GENOMIC DNA]</scope>
    <source>
        <strain evidence="12">K84 / ATCC BAA-868</strain>
    </source>
</reference>
<proteinExistence type="predicted"/>
<keyword evidence="2" id="KW-1003">Cell membrane</keyword>
<feature type="transmembrane region" description="Helical" evidence="9">
    <location>
        <begin position="317"/>
        <end position="335"/>
    </location>
</feature>
<evidence type="ECO:0000313" key="12">
    <source>
        <dbReference type="Proteomes" id="UP000001600"/>
    </source>
</evidence>
<feature type="transmembrane region" description="Helical" evidence="9">
    <location>
        <begin position="37"/>
        <end position="56"/>
    </location>
</feature>
<dbReference type="Pfam" id="PF13231">
    <property type="entry name" value="PMT_2"/>
    <property type="match status" value="1"/>
</dbReference>
<organism evidence="11 12">
    <name type="scientific">Rhizobium rhizogenes (strain K84 / ATCC BAA-868)</name>
    <name type="common">Agrobacterium radiobacter</name>
    <dbReference type="NCBI Taxonomy" id="311403"/>
    <lineage>
        <taxon>Bacteria</taxon>
        <taxon>Pseudomonadati</taxon>
        <taxon>Pseudomonadota</taxon>
        <taxon>Alphaproteobacteria</taxon>
        <taxon>Hyphomicrobiales</taxon>
        <taxon>Rhizobiaceae</taxon>
        <taxon>Rhizobium/Agrobacterium group</taxon>
        <taxon>Rhizobium</taxon>
    </lineage>
</organism>
<dbReference type="HOGENOM" id="CLU_039820_0_0_5"/>
<keyword evidence="7 9" id="KW-0472">Membrane</keyword>
<dbReference type="PANTHER" id="PTHR33908:SF11">
    <property type="entry name" value="MEMBRANE PROTEIN"/>
    <property type="match status" value="1"/>
</dbReference>
<feature type="domain" description="Glycosyltransferase RgtA/B/C/D-like" evidence="10">
    <location>
        <begin position="81"/>
        <end position="242"/>
    </location>
</feature>
<comment type="subcellular location">
    <subcellularLocation>
        <location evidence="1">Cell membrane</location>
        <topology evidence="1">Multi-pass membrane protein</topology>
    </subcellularLocation>
</comment>
<evidence type="ECO:0000256" key="7">
    <source>
        <dbReference type="ARBA" id="ARBA00023136"/>
    </source>
</evidence>
<evidence type="ECO:0000256" key="2">
    <source>
        <dbReference type="ARBA" id="ARBA00022475"/>
    </source>
</evidence>
<dbReference type="CAZy" id="GT83">
    <property type="family name" value="Glycosyltransferase Family 83"/>
</dbReference>
<feature type="region of interest" description="Disordered" evidence="8">
    <location>
        <begin position="1"/>
        <end position="21"/>
    </location>
</feature>
<dbReference type="InterPro" id="IPR050297">
    <property type="entry name" value="LipidA_mod_glycosyltrf_83"/>
</dbReference>
<feature type="transmembrane region" description="Helical" evidence="9">
    <location>
        <begin position="92"/>
        <end position="115"/>
    </location>
</feature>
<feature type="transmembrane region" description="Helical" evidence="9">
    <location>
        <begin position="341"/>
        <end position="359"/>
    </location>
</feature>
<feature type="transmembrane region" description="Helical" evidence="9">
    <location>
        <begin position="225"/>
        <end position="242"/>
    </location>
</feature>
<name>B9JNG6_RHIR8</name>
<sequence length="527" mass="59155">MPSSFANEIFPPEGKAMDSVEGGERSAKSGLFSDLRWVTWVLAAYFLVQAIVRIALPNSLRVDEAQQFVVAQWLDWGYDAQPPLYNWIQQGVFAVFGTTLASLVVLKNVLLFLVYYTYHRVARLLLADKGLAAIATLSLLTMPQMFWQAQRDLTHTVGTLLAICLFLHSVVSTLRKPSFISYASMGVWVGVGMLTKYNFILIVLATFVAVLRHPDGLKRVLDKRLLLTILLAILVFLPHGLWMTSHMSAVIDQTTRTMSEQGEGGKLSDIGNGLKELFGTGIVIILPTAVIFLIFFRKAFLRSFRARGEWSDFVGTILVATLSILLLMILVVTLTEFRDRWLLPFLFLTPLYFCLKLEASGVGSAEVFRKFLYVPLTMMVVLPLVIAGSVILPKFFGSYEHLNTPYTPFLEQVVAAEGRKPAAVVTTTWQKAGNVRINMPDTPVISIAYPLFDIDHASIGHQPLLLVWNERDGKPSTMPISLTAWLKEKYGEALSNPEQHDMAVPYYYGREPDRYHFGYAWVYPNGK</sequence>
<evidence type="ECO:0000256" key="9">
    <source>
        <dbReference type="SAM" id="Phobius"/>
    </source>
</evidence>
<dbReference type="GO" id="GO:0009103">
    <property type="term" value="P:lipopolysaccharide biosynthetic process"/>
    <property type="evidence" value="ECO:0007669"/>
    <property type="project" value="UniProtKB-ARBA"/>
</dbReference>
<evidence type="ECO:0000256" key="4">
    <source>
        <dbReference type="ARBA" id="ARBA00022679"/>
    </source>
</evidence>
<evidence type="ECO:0000259" key="10">
    <source>
        <dbReference type="Pfam" id="PF13231"/>
    </source>
</evidence>